<comment type="caution">
    <text evidence="1">The sequence shown here is derived from an EMBL/GenBank/DDBJ whole genome shotgun (WGS) entry which is preliminary data.</text>
</comment>
<gene>
    <name evidence="1" type="primary">Acey_s0035.g3118</name>
    <name evidence="1" type="ORF">Y032_0035g3118</name>
</gene>
<proteinExistence type="predicted"/>
<dbReference type="AlphaFoldDB" id="A0A016UNL1"/>
<evidence type="ECO:0000313" key="1">
    <source>
        <dbReference type="EMBL" id="EYC16053.1"/>
    </source>
</evidence>
<sequence length="156" mass="17449">MVITIHDYPGPGCIVGITQGKSVDAHVDNRQFRRKKYLQDLSLLDSIWSVRNKRTSHRLRATIYGIHYLPKRSPVRHLGLNAPSRLPRVNVGHMLRATGYSLSSQDMCGKQSRHTPLTSHSIVDSVAGSLHLVNVRHEVANEVMSRVVCCLIVGHV</sequence>
<name>A0A016UNL1_9BILA</name>
<keyword evidence="2" id="KW-1185">Reference proteome</keyword>
<reference evidence="2" key="1">
    <citation type="journal article" date="2015" name="Nat. Genet.">
        <title>The genome and transcriptome of the zoonotic hookworm Ancylostoma ceylanicum identify infection-specific gene families.</title>
        <authorList>
            <person name="Schwarz E.M."/>
            <person name="Hu Y."/>
            <person name="Antoshechkin I."/>
            <person name="Miller M.M."/>
            <person name="Sternberg P.W."/>
            <person name="Aroian R.V."/>
        </authorList>
    </citation>
    <scope>NUCLEOTIDE SEQUENCE</scope>
    <source>
        <strain evidence="2">HY135</strain>
    </source>
</reference>
<protein>
    <submittedName>
        <fullName evidence="1">Uncharacterized protein</fullName>
    </submittedName>
</protein>
<dbReference type="Proteomes" id="UP000024635">
    <property type="component" value="Unassembled WGS sequence"/>
</dbReference>
<dbReference type="EMBL" id="JARK01001371">
    <property type="protein sequence ID" value="EYC16053.1"/>
    <property type="molecule type" value="Genomic_DNA"/>
</dbReference>
<evidence type="ECO:0000313" key="2">
    <source>
        <dbReference type="Proteomes" id="UP000024635"/>
    </source>
</evidence>
<accession>A0A016UNL1</accession>
<organism evidence="1 2">
    <name type="scientific">Ancylostoma ceylanicum</name>
    <dbReference type="NCBI Taxonomy" id="53326"/>
    <lineage>
        <taxon>Eukaryota</taxon>
        <taxon>Metazoa</taxon>
        <taxon>Ecdysozoa</taxon>
        <taxon>Nematoda</taxon>
        <taxon>Chromadorea</taxon>
        <taxon>Rhabditida</taxon>
        <taxon>Rhabditina</taxon>
        <taxon>Rhabditomorpha</taxon>
        <taxon>Strongyloidea</taxon>
        <taxon>Ancylostomatidae</taxon>
        <taxon>Ancylostomatinae</taxon>
        <taxon>Ancylostoma</taxon>
    </lineage>
</organism>